<dbReference type="InterPro" id="IPR046270">
    <property type="entry name" value="DUF6303"/>
</dbReference>
<comment type="caution">
    <text evidence="2">The sequence shown here is derived from an EMBL/GenBank/DDBJ whole genome shotgun (WGS) entry which is preliminary data.</text>
</comment>
<dbReference type="Pfam" id="PF19820">
    <property type="entry name" value="DUF6303"/>
    <property type="match status" value="1"/>
</dbReference>
<reference evidence="2" key="1">
    <citation type="submission" date="2024-05" db="EMBL/GenBank/DDBJ databases">
        <title>30 novel species of actinomycetes from the DSMZ collection.</title>
        <authorList>
            <person name="Nouioui I."/>
        </authorList>
    </citation>
    <scope>NUCLEOTIDE SEQUENCE</scope>
    <source>
        <strain evidence="2">DSM 41527</strain>
    </source>
</reference>
<dbReference type="RefSeq" id="WP_311625933.1">
    <property type="nucleotide sequence ID" value="NZ_JAVRFE010000036.1"/>
</dbReference>
<keyword evidence="3" id="KW-1185">Reference proteome</keyword>
<dbReference type="EMBL" id="JAVRFE010000036">
    <property type="protein sequence ID" value="MDT0458865.1"/>
    <property type="molecule type" value="Genomic_DNA"/>
</dbReference>
<proteinExistence type="predicted"/>
<name>A0ABU2TD68_9ACTN</name>
<organism evidence="2 3">
    <name type="scientific">Streptomyces mooreae</name>
    <dbReference type="NCBI Taxonomy" id="3075523"/>
    <lineage>
        <taxon>Bacteria</taxon>
        <taxon>Bacillati</taxon>
        <taxon>Actinomycetota</taxon>
        <taxon>Actinomycetes</taxon>
        <taxon>Kitasatosporales</taxon>
        <taxon>Streptomycetaceae</taxon>
        <taxon>Streptomyces</taxon>
    </lineage>
</organism>
<sequence length="135" mass="14656">MSAEFPVPQTDPVVPQDEVPDPQAELPGPEPEPTAHGHLTRAQLTRAPGDARWEIAVVLYGVPADEWPSTELPGPYVPTLTARGQALARLGYAQTGPGSHYWEWAECQDGDHDPVQLMAHTEVRPIGPDPSTPLR</sequence>
<gene>
    <name evidence="2" type="ORF">RM550_24595</name>
</gene>
<evidence type="ECO:0000313" key="3">
    <source>
        <dbReference type="Proteomes" id="UP001180551"/>
    </source>
</evidence>
<feature type="compositionally biased region" description="Low complexity" evidence="1">
    <location>
        <begin position="1"/>
        <end position="23"/>
    </location>
</feature>
<protein>
    <submittedName>
        <fullName evidence="2">DUF6303 family protein</fullName>
    </submittedName>
</protein>
<feature type="region of interest" description="Disordered" evidence="1">
    <location>
        <begin position="1"/>
        <end position="40"/>
    </location>
</feature>
<accession>A0ABU2TD68</accession>
<evidence type="ECO:0000256" key="1">
    <source>
        <dbReference type="SAM" id="MobiDB-lite"/>
    </source>
</evidence>
<evidence type="ECO:0000313" key="2">
    <source>
        <dbReference type="EMBL" id="MDT0458865.1"/>
    </source>
</evidence>
<dbReference type="Proteomes" id="UP001180551">
    <property type="component" value="Unassembled WGS sequence"/>
</dbReference>